<protein>
    <submittedName>
        <fullName evidence="3">Uncharacterized protein</fullName>
    </submittedName>
</protein>
<name>A0AA36CXF9_9BILA</name>
<feature type="non-terminal residue" evidence="3">
    <location>
        <position position="83"/>
    </location>
</feature>
<evidence type="ECO:0000313" key="2">
    <source>
        <dbReference type="EMBL" id="CAJ0570003.1"/>
    </source>
</evidence>
<comment type="caution">
    <text evidence="3">The sequence shown here is derived from an EMBL/GenBank/DDBJ whole genome shotgun (WGS) entry which is preliminary data.</text>
</comment>
<accession>A0AA36CXF9</accession>
<gene>
    <name evidence="3" type="ORF">MSPICULIGERA_LOCUS14306</name>
    <name evidence="2" type="ORF">MSPICULIGERA_LOCUS8457</name>
</gene>
<evidence type="ECO:0000313" key="4">
    <source>
        <dbReference type="Proteomes" id="UP001177023"/>
    </source>
</evidence>
<dbReference type="Proteomes" id="UP001177023">
    <property type="component" value="Unassembled WGS sequence"/>
</dbReference>
<organism evidence="3 4">
    <name type="scientific">Mesorhabditis spiculigera</name>
    <dbReference type="NCBI Taxonomy" id="96644"/>
    <lineage>
        <taxon>Eukaryota</taxon>
        <taxon>Metazoa</taxon>
        <taxon>Ecdysozoa</taxon>
        <taxon>Nematoda</taxon>
        <taxon>Chromadorea</taxon>
        <taxon>Rhabditida</taxon>
        <taxon>Rhabditina</taxon>
        <taxon>Rhabditomorpha</taxon>
        <taxon>Rhabditoidea</taxon>
        <taxon>Rhabditidae</taxon>
        <taxon>Mesorhabditinae</taxon>
        <taxon>Mesorhabditis</taxon>
    </lineage>
</organism>
<keyword evidence="4" id="KW-1185">Reference proteome</keyword>
<proteinExistence type="predicted"/>
<feature type="chain" id="PRO_5041588888" evidence="1">
    <location>
        <begin position="20"/>
        <end position="83"/>
    </location>
</feature>
<evidence type="ECO:0000313" key="3">
    <source>
        <dbReference type="EMBL" id="CAJ0576006.1"/>
    </source>
</evidence>
<keyword evidence="1" id="KW-0732">Signal</keyword>
<dbReference type="EMBL" id="CATQJA010002210">
    <property type="protein sequence ID" value="CAJ0570003.1"/>
    <property type="molecule type" value="Genomic_DNA"/>
</dbReference>
<evidence type="ECO:0000256" key="1">
    <source>
        <dbReference type="SAM" id="SignalP"/>
    </source>
</evidence>
<dbReference type="EMBL" id="CATQJA010002642">
    <property type="protein sequence ID" value="CAJ0576006.1"/>
    <property type="molecule type" value="Genomic_DNA"/>
</dbReference>
<reference evidence="3" key="1">
    <citation type="submission" date="2023-06" db="EMBL/GenBank/DDBJ databases">
        <authorList>
            <person name="Delattre M."/>
        </authorList>
    </citation>
    <scope>NUCLEOTIDE SEQUENCE</scope>
    <source>
        <strain evidence="3">AF72</strain>
    </source>
</reference>
<feature type="signal peptide" evidence="1">
    <location>
        <begin position="1"/>
        <end position="19"/>
    </location>
</feature>
<dbReference type="AlphaFoldDB" id="A0AA36CXF9"/>
<sequence length="83" mass="9527">MRSFAFLLAFCLLLAVALAKDGCHMDPDCRRQHREQQGRQLKGDFCRPGGKNTCGAKKFCCGRDKNRGYCERETERKKLKCIL</sequence>